<name>A0ABZ0QYI4_9CAUD</name>
<protein>
    <submittedName>
        <fullName evidence="1">Uncharacterized protein</fullName>
    </submittedName>
</protein>
<evidence type="ECO:0000313" key="1">
    <source>
        <dbReference type="EMBL" id="WPF64852.1"/>
    </source>
</evidence>
<sequence>MELTAEQLKHMRNVMRDPVGFTETTGTVKENPFALTTEVTCMMSTETSTLVLS</sequence>
<evidence type="ECO:0000313" key="2">
    <source>
        <dbReference type="Proteomes" id="UP001322219"/>
    </source>
</evidence>
<organism evidence="1 2">
    <name type="scientific">Staphylococcus phage MVC_VPHSA1</name>
    <dbReference type="NCBI Taxonomy" id="3088876"/>
    <lineage>
        <taxon>Viruses</taxon>
        <taxon>Duplodnaviria</taxon>
        <taxon>Heunggongvirae</taxon>
        <taxon>Uroviricota</taxon>
        <taxon>Caudoviricetes</taxon>
        <taxon>Ehrlichviridae</taxon>
        <taxon>Chennaivirus</taxon>
        <taxon>Chennaivirus MVCVPHSA1</taxon>
    </lineage>
</organism>
<proteinExistence type="predicted"/>
<reference evidence="1 2" key="1">
    <citation type="submission" date="2023-10" db="EMBL/GenBank/DDBJ databases">
        <title>Genome Sequence of the Siphoviridae Staphylococcus aureus Phage MVC_VPHSA1.</title>
        <authorList>
            <person name="Deepak S.J."/>
            <person name="Porteen K."/>
            <person name="Wilfred R."/>
            <person name="Anbazhagan S."/>
            <person name="Elango A."/>
            <person name="Senthil Kumar T."/>
            <person name="Narendra B."/>
            <person name="Sureshkannan S."/>
            <person name="Nithya Quintoil M."/>
            <person name="Charley C.A."/>
            <person name="Teresa S."/>
            <person name="Raghavendra A.G."/>
        </authorList>
    </citation>
    <scope>NUCLEOTIDE SEQUENCE [LARGE SCALE GENOMIC DNA]</scope>
</reference>
<gene>
    <name evidence="1" type="ORF">FBHYGVHD_CDS0005</name>
</gene>
<accession>A0ABZ0QYI4</accession>
<dbReference type="EMBL" id="OR670591">
    <property type="protein sequence ID" value="WPF64852.1"/>
    <property type="molecule type" value="Genomic_DNA"/>
</dbReference>
<dbReference type="Proteomes" id="UP001322219">
    <property type="component" value="Segment"/>
</dbReference>
<keyword evidence="2" id="KW-1185">Reference proteome</keyword>